<reference evidence="3" key="1">
    <citation type="submission" date="2016-10" db="EMBL/GenBank/DDBJ databases">
        <authorList>
            <person name="Varghese N."/>
            <person name="Submissions S."/>
        </authorList>
    </citation>
    <scope>NUCLEOTIDE SEQUENCE [LARGE SCALE GENOMIC DNA]</scope>
    <source>
        <strain evidence="3">Nm71</strain>
    </source>
</reference>
<dbReference type="AlphaFoldDB" id="A0A1I0G3P7"/>
<organism evidence="2 3">
    <name type="scientific">Nitrosomonas marina</name>
    <dbReference type="NCBI Taxonomy" id="917"/>
    <lineage>
        <taxon>Bacteria</taxon>
        <taxon>Pseudomonadati</taxon>
        <taxon>Pseudomonadota</taxon>
        <taxon>Betaproteobacteria</taxon>
        <taxon>Nitrosomonadales</taxon>
        <taxon>Nitrosomonadaceae</taxon>
        <taxon>Nitrosomonas</taxon>
    </lineage>
</organism>
<evidence type="ECO:0000256" key="1">
    <source>
        <dbReference type="SAM" id="Phobius"/>
    </source>
</evidence>
<keyword evidence="1" id="KW-1133">Transmembrane helix</keyword>
<evidence type="ECO:0000313" key="3">
    <source>
        <dbReference type="Proteomes" id="UP000199345"/>
    </source>
</evidence>
<keyword evidence="3" id="KW-1185">Reference proteome</keyword>
<dbReference type="Proteomes" id="UP000199345">
    <property type="component" value="Unassembled WGS sequence"/>
</dbReference>
<keyword evidence="1" id="KW-0812">Transmembrane</keyword>
<dbReference type="EMBL" id="FOIA01000052">
    <property type="protein sequence ID" value="SET65241.1"/>
    <property type="molecule type" value="Genomic_DNA"/>
</dbReference>
<sequence>MTEIIIALTCLVSIVGIFGVVWSLYSTRQKYYNEYIQRKNND</sequence>
<protein>
    <submittedName>
        <fullName evidence="2">Uncharacterized protein</fullName>
    </submittedName>
</protein>
<name>A0A1I0G3P7_9PROT</name>
<keyword evidence="1" id="KW-0472">Membrane</keyword>
<proteinExistence type="predicted"/>
<evidence type="ECO:0000313" key="2">
    <source>
        <dbReference type="EMBL" id="SET65241.1"/>
    </source>
</evidence>
<accession>A0A1I0G3P7</accession>
<feature type="transmembrane region" description="Helical" evidence="1">
    <location>
        <begin position="6"/>
        <end position="25"/>
    </location>
</feature>
<gene>
    <name evidence="2" type="ORF">SAMN05216326_15215</name>
</gene>